<accession>A0AAJ0LYN9</accession>
<dbReference type="RefSeq" id="XP_062718319.1">
    <property type="nucleotide sequence ID" value="XM_062867233.1"/>
</dbReference>
<proteinExistence type="predicted"/>
<feature type="compositionally biased region" description="Pro residues" evidence="1">
    <location>
        <begin position="430"/>
        <end position="439"/>
    </location>
</feature>
<evidence type="ECO:0000313" key="2">
    <source>
        <dbReference type="EMBL" id="KAK3302539.1"/>
    </source>
</evidence>
<sequence>MAPGASSVPSDRLRAQILENCAFFSELYARFWLIVSKEPLGDFKAIVVKTVDGNREAVLSEKAPSYQDALEALFVRSAEAVQNYIATNGFACVSNIGKQTPKHTGGHGGGDESDTDSSSTVNLSECESLSDDETVSVTSVGRLKKRRGRKADKSAKTASSTKAKPRQPRSRARSPSVLTDRARSRSSSSSSSGDELHYGPPTLPSACAPHGGAGCRTWPLRAVPTTPWPLPKASSAFTAGHPPPPPPPPPQPASAGGNQSSGSGTAPARPPPPSFMGLKPPVGQPTSVTPLRDVILEIRWRGHGERRVLHQMPQLSLARIRDAALTEVRRQPSTWLNAPGLTSPHVGNFSLTRRLRATVKDMVLDGVEYGLTGWAGDDLTRLIGLLRPTRDGPGSGGGLPKFEVEVWEDNSNTSAHGEWAAALEQLRDPIQPPAPPPVPWAAGGRGPSAQRPMQPPHIVKVDGCYPHNQVDHC</sequence>
<dbReference type="Proteomes" id="UP001273166">
    <property type="component" value="Unassembled WGS sequence"/>
</dbReference>
<reference evidence="2" key="2">
    <citation type="submission" date="2023-06" db="EMBL/GenBank/DDBJ databases">
        <authorList>
            <consortium name="Lawrence Berkeley National Laboratory"/>
            <person name="Mondo S.J."/>
            <person name="Hensen N."/>
            <person name="Bonometti L."/>
            <person name="Westerberg I."/>
            <person name="Brannstrom I.O."/>
            <person name="Guillou S."/>
            <person name="Cros-Aarteil S."/>
            <person name="Calhoun S."/>
            <person name="Haridas S."/>
            <person name="Kuo A."/>
            <person name="Pangilinan J."/>
            <person name="Riley R."/>
            <person name="Labutti K."/>
            <person name="Andreopoulos B."/>
            <person name="Lipzen A."/>
            <person name="Chen C."/>
            <person name="Yanf M."/>
            <person name="Daum C."/>
            <person name="Ng V."/>
            <person name="Clum A."/>
            <person name="Steindorff A."/>
            <person name="Ohm R."/>
            <person name="Martin F."/>
            <person name="Silar P."/>
            <person name="Natvig D."/>
            <person name="Lalanne C."/>
            <person name="Gautier V."/>
            <person name="Ament-Velasquez S.L."/>
            <person name="Kruys A."/>
            <person name="Hutchinson M.I."/>
            <person name="Powell A.J."/>
            <person name="Barry K."/>
            <person name="Miller A.N."/>
            <person name="Grigoriev I.V."/>
            <person name="Debuchy R."/>
            <person name="Gladieux P."/>
            <person name="Thoren M.H."/>
            <person name="Johannesson H."/>
        </authorList>
    </citation>
    <scope>NUCLEOTIDE SEQUENCE</scope>
    <source>
        <strain evidence="2">CBS 333.67</strain>
    </source>
</reference>
<feature type="compositionally biased region" description="Basic residues" evidence="1">
    <location>
        <begin position="163"/>
        <end position="172"/>
    </location>
</feature>
<feature type="region of interest" description="Disordered" evidence="1">
    <location>
        <begin position="100"/>
        <end position="205"/>
    </location>
</feature>
<evidence type="ECO:0000256" key="1">
    <source>
        <dbReference type="SAM" id="MobiDB-lite"/>
    </source>
</evidence>
<protein>
    <submittedName>
        <fullName evidence="2">Uncharacterized protein</fullName>
    </submittedName>
</protein>
<reference evidence="2" key="1">
    <citation type="journal article" date="2023" name="Mol. Phylogenet. Evol.">
        <title>Genome-scale phylogeny and comparative genomics of the fungal order Sordariales.</title>
        <authorList>
            <person name="Hensen N."/>
            <person name="Bonometti L."/>
            <person name="Westerberg I."/>
            <person name="Brannstrom I.O."/>
            <person name="Guillou S."/>
            <person name="Cros-Aarteil S."/>
            <person name="Calhoun S."/>
            <person name="Haridas S."/>
            <person name="Kuo A."/>
            <person name="Mondo S."/>
            <person name="Pangilinan J."/>
            <person name="Riley R."/>
            <person name="LaButti K."/>
            <person name="Andreopoulos B."/>
            <person name="Lipzen A."/>
            <person name="Chen C."/>
            <person name="Yan M."/>
            <person name="Daum C."/>
            <person name="Ng V."/>
            <person name="Clum A."/>
            <person name="Steindorff A."/>
            <person name="Ohm R.A."/>
            <person name="Martin F."/>
            <person name="Silar P."/>
            <person name="Natvig D.O."/>
            <person name="Lalanne C."/>
            <person name="Gautier V."/>
            <person name="Ament-Velasquez S.L."/>
            <person name="Kruys A."/>
            <person name="Hutchinson M.I."/>
            <person name="Powell A.J."/>
            <person name="Barry K."/>
            <person name="Miller A.N."/>
            <person name="Grigoriev I.V."/>
            <person name="Debuchy R."/>
            <person name="Gladieux P."/>
            <person name="Hiltunen Thoren M."/>
            <person name="Johannesson H."/>
        </authorList>
    </citation>
    <scope>NUCLEOTIDE SEQUENCE</scope>
    <source>
        <strain evidence="2">CBS 333.67</strain>
    </source>
</reference>
<organism evidence="2 3">
    <name type="scientific">Chaetomium strumarium</name>
    <dbReference type="NCBI Taxonomy" id="1170767"/>
    <lineage>
        <taxon>Eukaryota</taxon>
        <taxon>Fungi</taxon>
        <taxon>Dikarya</taxon>
        <taxon>Ascomycota</taxon>
        <taxon>Pezizomycotina</taxon>
        <taxon>Sordariomycetes</taxon>
        <taxon>Sordariomycetidae</taxon>
        <taxon>Sordariales</taxon>
        <taxon>Chaetomiaceae</taxon>
        <taxon>Chaetomium</taxon>
    </lineage>
</organism>
<dbReference type="AlphaFoldDB" id="A0AAJ0LYN9"/>
<keyword evidence="3" id="KW-1185">Reference proteome</keyword>
<feature type="region of interest" description="Disordered" evidence="1">
    <location>
        <begin position="226"/>
        <end position="288"/>
    </location>
</feature>
<feature type="compositionally biased region" description="Pro residues" evidence="1">
    <location>
        <begin position="241"/>
        <end position="252"/>
    </location>
</feature>
<name>A0AAJ0LYN9_9PEZI</name>
<feature type="region of interest" description="Disordered" evidence="1">
    <location>
        <begin position="430"/>
        <end position="456"/>
    </location>
</feature>
<gene>
    <name evidence="2" type="ORF">B0T15DRAFT_496998</name>
</gene>
<dbReference type="EMBL" id="JAUDZG010000007">
    <property type="protein sequence ID" value="KAK3302539.1"/>
    <property type="molecule type" value="Genomic_DNA"/>
</dbReference>
<feature type="compositionally biased region" description="Low complexity" evidence="1">
    <location>
        <begin position="253"/>
        <end position="266"/>
    </location>
</feature>
<comment type="caution">
    <text evidence="2">The sequence shown here is derived from an EMBL/GenBank/DDBJ whole genome shotgun (WGS) entry which is preliminary data.</text>
</comment>
<dbReference type="GeneID" id="87886062"/>
<evidence type="ECO:0000313" key="3">
    <source>
        <dbReference type="Proteomes" id="UP001273166"/>
    </source>
</evidence>